<feature type="compositionally biased region" description="Polar residues" evidence="1">
    <location>
        <begin position="18"/>
        <end position="33"/>
    </location>
</feature>
<dbReference type="Proteomes" id="UP000054097">
    <property type="component" value="Unassembled WGS sequence"/>
</dbReference>
<sequence>MSRSHHPFANGYGHAGPNPSSGYATSQPSSTYPPQLHQYLSDPSSGAVQHQPDADGTALEVQNVSTQTLVRMRSTTRSSMIQFQTMVQQCRLTTTQEGIKTKIFDDLDQIAKEILKVYDAHVQASLAIQDMVANRTRNSVATVEGHLSRAQQSVITARETINRMRNQILGESTSLQQNMPGPPNMFMNQAYNIVNYKLPSKCTIPSFVIGTISLAYSQGNAAQIQHQVTGALVGQYILSYGGIAFGSFLTAIGFIGQNAGIYSSEPRAKTEKALAAIHGYLKQFSLAMLSLSVYWGSAHIPNLSDEKWKDEPGALHQIGSTVQKHIDDCLDIITAIYCGIPNIPTDENGEVRVIPSALEAGGESEGQIHRSLVMSYTQGPRKPPPLASSRARYG</sequence>
<feature type="region of interest" description="Disordered" evidence="1">
    <location>
        <begin position="375"/>
        <end position="394"/>
    </location>
</feature>
<evidence type="ECO:0000256" key="1">
    <source>
        <dbReference type="SAM" id="MobiDB-lite"/>
    </source>
</evidence>
<gene>
    <name evidence="2" type="ORF">M408DRAFT_334150</name>
</gene>
<name>A0A0C3ALB0_SERVB</name>
<evidence type="ECO:0000313" key="3">
    <source>
        <dbReference type="Proteomes" id="UP000054097"/>
    </source>
</evidence>
<feature type="region of interest" description="Disordered" evidence="1">
    <location>
        <begin position="1"/>
        <end position="54"/>
    </location>
</feature>
<evidence type="ECO:0000313" key="2">
    <source>
        <dbReference type="EMBL" id="KIM20076.1"/>
    </source>
</evidence>
<organism evidence="2 3">
    <name type="scientific">Serendipita vermifera MAFF 305830</name>
    <dbReference type="NCBI Taxonomy" id="933852"/>
    <lineage>
        <taxon>Eukaryota</taxon>
        <taxon>Fungi</taxon>
        <taxon>Dikarya</taxon>
        <taxon>Basidiomycota</taxon>
        <taxon>Agaricomycotina</taxon>
        <taxon>Agaricomycetes</taxon>
        <taxon>Sebacinales</taxon>
        <taxon>Serendipitaceae</taxon>
        <taxon>Serendipita</taxon>
    </lineage>
</organism>
<proteinExistence type="predicted"/>
<dbReference type="AlphaFoldDB" id="A0A0C3ALB0"/>
<keyword evidence="3" id="KW-1185">Reference proteome</keyword>
<dbReference type="HOGENOM" id="CLU_700506_0_0_1"/>
<dbReference type="EMBL" id="KN824481">
    <property type="protein sequence ID" value="KIM20076.1"/>
    <property type="molecule type" value="Genomic_DNA"/>
</dbReference>
<accession>A0A0C3ALB0</accession>
<reference evidence="2 3" key="1">
    <citation type="submission" date="2014-04" db="EMBL/GenBank/DDBJ databases">
        <authorList>
            <consortium name="DOE Joint Genome Institute"/>
            <person name="Kuo A."/>
            <person name="Zuccaro A."/>
            <person name="Kohler A."/>
            <person name="Nagy L.G."/>
            <person name="Floudas D."/>
            <person name="Copeland A."/>
            <person name="Barry K.W."/>
            <person name="Cichocki N."/>
            <person name="Veneault-Fourrey C."/>
            <person name="LaButti K."/>
            <person name="Lindquist E.A."/>
            <person name="Lipzen A."/>
            <person name="Lundell T."/>
            <person name="Morin E."/>
            <person name="Murat C."/>
            <person name="Sun H."/>
            <person name="Tunlid A."/>
            <person name="Henrissat B."/>
            <person name="Grigoriev I.V."/>
            <person name="Hibbett D.S."/>
            <person name="Martin F."/>
            <person name="Nordberg H.P."/>
            <person name="Cantor M.N."/>
            <person name="Hua S.X."/>
        </authorList>
    </citation>
    <scope>NUCLEOTIDE SEQUENCE [LARGE SCALE GENOMIC DNA]</scope>
    <source>
        <strain evidence="2 3">MAFF 305830</strain>
    </source>
</reference>
<reference evidence="3" key="2">
    <citation type="submission" date="2015-01" db="EMBL/GenBank/DDBJ databases">
        <title>Evolutionary Origins and Diversification of the Mycorrhizal Mutualists.</title>
        <authorList>
            <consortium name="DOE Joint Genome Institute"/>
            <consortium name="Mycorrhizal Genomics Consortium"/>
            <person name="Kohler A."/>
            <person name="Kuo A."/>
            <person name="Nagy L.G."/>
            <person name="Floudas D."/>
            <person name="Copeland A."/>
            <person name="Barry K.W."/>
            <person name="Cichocki N."/>
            <person name="Veneault-Fourrey C."/>
            <person name="LaButti K."/>
            <person name="Lindquist E.A."/>
            <person name="Lipzen A."/>
            <person name="Lundell T."/>
            <person name="Morin E."/>
            <person name="Murat C."/>
            <person name="Riley R."/>
            <person name="Ohm R."/>
            <person name="Sun H."/>
            <person name="Tunlid A."/>
            <person name="Henrissat B."/>
            <person name="Grigoriev I.V."/>
            <person name="Hibbett D.S."/>
            <person name="Martin F."/>
        </authorList>
    </citation>
    <scope>NUCLEOTIDE SEQUENCE [LARGE SCALE GENOMIC DNA]</scope>
    <source>
        <strain evidence="3">MAFF 305830</strain>
    </source>
</reference>
<protein>
    <submittedName>
        <fullName evidence="2">Uncharacterized protein</fullName>
    </submittedName>
</protein>